<dbReference type="AlphaFoldDB" id="A0A9D2IFR4"/>
<dbReference type="InterPro" id="IPR007383">
    <property type="entry name" value="DUF445"/>
</dbReference>
<evidence type="ECO:0000256" key="6">
    <source>
        <dbReference type="SAM" id="Phobius"/>
    </source>
</evidence>
<comment type="subcellular location">
    <subcellularLocation>
        <location evidence="1">Endomembrane system</location>
    </subcellularLocation>
</comment>
<dbReference type="PANTHER" id="PTHR35791:SF1">
    <property type="entry name" value="UPF0754 MEMBRANE PROTEIN YHEB"/>
    <property type="match status" value="1"/>
</dbReference>
<evidence type="ECO:0000256" key="4">
    <source>
        <dbReference type="ARBA" id="ARBA00022989"/>
    </source>
</evidence>
<dbReference type="Proteomes" id="UP000824024">
    <property type="component" value="Unassembled WGS sequence"/>
</dbReference>
<keyword evidence="4 6" id="KW-1133">Transmembrane helix</keyword>
<keyword evidence="5 6" id="KW-0472">Membrane</keyword>
<evidence type="ECO:0000313" key="8">
    <source>
        <dbReference type="Proteomes" id="UP000824024"/>
    </source>
</evidence>
<evidence type="ECO:0000256" key="1">
    <source>
        <dbReference type="ARBA" id="ARBA00004308"/>
    </source>
</evidence>
<dbReference type="Pfam" id="PF04286">
    <property type="entry name" value="DUF445"/>
    <property type="match status" value="1"/>
</dbReference>
<organism evidence="7 8">
    <name type="scientific">Candidatus Eubacterium avistercoris</name>
    <dbReference type="NCBI Taxonomy" id="2838567"/>
    <lineage>
        <taxon>Bacteria</taxon>
        <taxon>Bacillati</taxon>
        <taxon>Bacillota</taxon>
        <taxon>Clostridia</taxon>
        <taxon>Eubacteriales</taxon>
        <taxon>Eubacteriaceae</taxon>
        <taxon>Eubacterium</taxon>
    </lineage>
</organism>
<evidence type="ECO:0000256" key="2">
    <source>
        <dbReference type="ARBA" id="ARBA00008053"/>
    </source>
</evidence>
<reference evidence="7" key="2">
    <citation type="submission" date="2021-04" db="EMBL/GenBank/DDBJ databases">
        <authorList>
            <person name="Gilroy R."/>
        </authorList>
    </citation>
    <scope>NUCLEOTIDE SEQUENCE</scope>
    <source>
        <strain evidence="7">CHK192-9172</strain>
    </source>
</reference>
<evidence type="ECO:0000313" key="7">
    <source>
        <dbReference type="EMBL" id="HIZ07659.1"/>
    </source>
</evidence>
<dbReference type="EMBL" id="DXCH01000193">
    <property type="protein sequence ID" value="HIZ07659.1"/>
    <property type="molecule type" value="Genomic_DNA"/>
</dbReference>
<comment type="caution">
    <text evidence="7">The sequence shown here is derived from an EMBL/GenBank/DDBJ whole genome shotgun (WGS) entry which is preliminary data.</text>
</comment>
<keyword evidence="3 6" id="KW-0812">Transmembrane</keyword>
<feature type="transmembrane region" description="Helical" evidence="6">
    <location>
        <begin position="279"/>
        <end position="298"/>
    </location>
</feature>
<sequence>MTILHFLAGPVIGGIIGYFTNYAAIKMLFHPREPVKIGKYTLPFTPGIIPKRKNLLARAIGETVAEKVFTKEDIEGVFLSEKMKKAASESVWQVIYGQEGERTPSELALGIMSGEELEDMKEQMEKTACKKIHQAICRTNIASLVTAECEKVLHAKARGTMLGKVLNESRIQSISEYVGTSMEAYLRDEGEYLIMPVLEKETEELMEQPGRLWLEEMDESEERIRFLIEKIYEKFMTDHSRQAAELFDIAALTEKKIIEFDARDVEKLVYATIRKEMQAVVNLGGVLGVIIGFVNTFINSIG</sequence>
<proteinExistence type="inferred from homology"/>
<gene>
    <name evidence="7" type="ORF">IAA08_06975</name>
</gene>
<dbReference type="GO" id="GO:0012505">
    <property type="term" value="C:endomembrane system"/>
    <property type="evidence" value="ECO:0007669"/>
    <property type="project" value="UniProtKB-SubCell"/>
</dbReference>
<comment type="similarity">
    <text evidence="2">Belongs to the UPF0754 family.</text>
</comment>
<accession>A0A9D2IFR4</accession>
<protein>
    <submittedName>
        <fullName evidence="7">DUF445 family protein</fullName>
    </submittedName>
</protein>
<name>A0A9D2IFR4_9FIRM</name>
<dbReference type="PANTHER" id="PTHR35791">
    <property type="entry name" value="UPF0754 MEMBRANE PROTEIN YHEB"/>
    <property type="match status" value="1"/>
</dbReference>
<evidence type="ECO:0000256" key="3">
    <source>
        <dbReference type="ARBA" id="ARBA00022692"/>
    </source>
</evidence>
<reference evidence="7" key="1">
    <citation type="journal article" date="2021" name="PeerJ">
        <title>Extensive microbial diversity within the chicken gut microbiome revealed by metagenomics and culture.</title>
        <authorList>
            <person name="Gilroy R."/>
            <person name="Ravi A."/>
            <person name="Getino M."/>
            <person name="Pursley I."/>
            <person name="Horton D.L."/>
            <person name="Alikhan N.F."/>
            <person name="Baker D."/>
            <person name="Gharbi K."/>
            <person name="Hall N."/>
            <person name="Watson M."/>
            <person name="Adriaenssens E.M."/>
            <person name="Foster-Nyarko E."/>
            <person name="Jarju S."/>
            <person name="Secka A."/>
            <person name="Antonio M."/>
            <person name="Oren A."/>
            <person name="Chaudhuri R.R."/>
            <person name="La Ragione R."/>
            <person name="Hildebrand F."/>
            <person name="Pallen M.J."/>
        </authorList>
    </citation>
    <scope>NUCLEOTIDE SEQUENCE</scope>
    <source>
        <strain evidence="7">CHK192-9172</strain>
    </source>
</reference>
<feature type="transmembrane region" description="Helical" evidence="6">
    <location>
        <begin position="6"/>
        <end position="29"/>
    </location>
</feature>
<evidence type="ECO:0000256" key="5">
    <source>
        <dbReference type="ARBA" id="ARBA00023136"/>
    </source>
</evidence>